<accession>X1KRS1</accession>
<dbReference type="AlphaFoldDB" id="X1KRS1"/>
<feature type="region of interest" description="Disordered" evidence="1">
    <location>
        <begin position="1"/>
        <end position="24"/>
    </location>
</feature>
<name>X1KRS1_9ZZZZ</name>
<feature type="non-terminal residue" evidence="2">
    <location>
        <position position="86"/>
    </location>
</feature>
<sequence length="86" mass="9684">MGKNRHSKQDKKQNHKKQKPGSQITVVKKITSNGEDKIVNENENGNLVLTPEDNAQYKIVKAKQAKAIQAKIDYKQSLIDAQEALQ</sequence>
<organism evidence="2">
    <name type="scientific">marine sediment metagenome</name>
    <dbReference type="NCBI Taxonomy" id="412755"/>
    <lineage>
        <taxon>unclassified sequences</taxon>
        <taxon>metagenomes</taxon>
        <taxon>ecological metagenomes</taxon>
    </lineage>
</organism>
<feature type="compositionally biased region" description="Basic residues" evidence="1">
    <location>
        <begin position="1"/>
        <end position="19"/>
    </location>
</feature>
<dbReference type="EMBL" id="BARU01043748">
    <property type="protein sequence ID" value="GAH84693.1"/>
    <property type="molecule type" value="Genomic_DNA"/>
</dbReference>
<evidence type="ECO:0000313" key="2">
    <source>
        <dbReference type="EMBL" id="GAH84693.1"/>
    </source>
</evidence>
<comment type="caution">
    <text evidence="2">The sequence shown here is derived from an EMBL/GenBank/DDBJ whole genome shotgun (WGS) entry which is preliminary data.</text>
</comment>
<evidence type="ECO:0000256" key="1">
    <source>
        <dbReference type="SAM" id="MobiDB-lite"/>
    </source>
</evidence>
<gene>
    <name evidence="2" type="ORF">S03H2_66926</name>
</gene>
<proteinExistence type="predicted"/>
<reference evidence="2" key="1">
    <citation type="journal article" date="2014" name="Front. Microbiol.">
        <title>High frequency of phylogenetically diverse reductive dehalogenase-homologous genes in deep subseafloor sedimentary metagenomes.</title>
        <authorList>
            <person name="Kawai M."/>
            <person name="Futagami T."/>
            <person name="Toyoda A."/>
            <person name="Takaki Y."/>
            <person name="Nishi S."/>
            <person name="Hori S."/>
            <person name="Arai W."/>
            <person name="Tsubouchi T."/>
            <person name="Morono Y."/>
            <person name="Uchiyama I."/>
            <person name="Ito T."/>
            <person name="Fujiyama A."/>
            <person name="Inagaki F."/>
            <person name="Takami H."/>
        </authorList>
    </citation>
    <scope>NUCLEOTIDE SEQUENCE</scope>
    <source>
        <strain evidence="2">Expedition CK06-06</strain>
    </source>
</reference>
<protein>
    <submittedName>
        <fullName evidence="2">Uncharacterized protein</fullName>
    </submittedName>
</protein>